<evidence type="ECO:0000256" key="7">
    <source>
        <dbReference type="ARBA" id="ARBA00035257"/>
    </source>
</evidence>
<dbReference type="PANTHER" id="PTHR11760:SF19">
    <property type="entry name" value="SMALL RIBOSOMAL SUBUNIT PROTEIN US3C"/>
    <property type="match status" value="1"/>
</dbReference>
<dbReference type="SUPFAM" id="SSF54821">
    <property type="entry name" value="Ribosomal protein S3 C-terminal domain"/>
    <property type="match status" value="1"/>
</dbReference>
<evidence type="ECO:0000256" key="1">
    <source>
        <dbReference type="ARBA" id="ARBA00010761"/>
    </source>
</evidence>
<keyword evidence="4 8" id="KW-0689">Ribosomal protein</keyword>
<evidence type="ECO:0000256" key="3">
    <source>
        <dbReference type="ARBA" id="ARBA00022884"/>
    </source>
</evidence>
<dbReference type="InterPro" id="IPR009019">
    <property type="entry name" value="KH_sf_prok-type"/>
</dbReference>
<dbReference type="GO" id="GO:0003729">
    <property type="term" value="F:mRNA binding"/>
    <property type="evidence" value="ECO:0007669"/>
    <property type="project" value="UniProtKB-UniRule"/>
</dbReference>
<proteinExistence type="inferred from homology"/>
<dbReference type="InterPro" id="IPR015946">
    <property type="entry name" value="KH_dom-like_a/b"/>
</dbReference>
<dbReference type="SUPFAM" id="SSF54814">
    <property type="entry name" value="Prokaryotic type KH domain (KH-domain type II)"/>
    <property type="match status" value="1"/>
</dbReference>
<dbReference type="HAMAP" id="MF_01309_B">
    <property type="entry name" value="Ribosomal_uS3_B"/>
    <property type="match status" value="1"/>
</dbReference>
<dbReference type="PANTHER" id="PTHR11760">
    <property type="entry name" value="30S/40S RIBOSOMAL PROTEIN S3"/>
    <property type="match status" value="1"/>
</dbReference>
<keyword evidence="3 8" id="KW-0694">RNA-binding</keyword>
<evidence type="ECO:0000313" key="10">
    <source>
        <dbReference type="EMBL" id="OGZ67675.1"/>
    </source>
</evidence>
<gene>
    <name evidence="8" type="primary">rpsC</name>
    <name evidence="10" type="ORF">A3D35_01400</name>
</gene>
<dbReference type="CDD" id="cd02412">
    <property type="entry name" value="KH-II_30S_S3"/>
    <property type="match status" value="1"/>
</dbReference>
<dbReference type="STRING" id="1802206.A3D35_01400"/>
<name>A0A1G2HYW3_9BACT</name>
<sequence length="223" mass="25829">MTHKVHPKAFRIRGMDDFNIRGFYGKKMPQFLEEDFLVKSFLRNKFAEASIANIETEHSNNKINIIIETARPGLIIGRGGEGVENLKKEIEKIVNRAARKKPSLKKISLQQIRIDIREVKNPWISAALVAQMAATQIEKRIPFRQVLKKNMERVMQNKEVKGVKMEFSGRLNGIEIARNEWLKQGRMPLQSIRADIDYYQSEAYCTYGSIGVKVWIYKGDKFE</sequence>
<evidence type="ECO:0000256" key="6">
    <source>
        <dbReference type="ARBA" id="ARBA00024998"/>
    </source>
</evidence>
<dbReference type="FunFam" id="3.30.300.20:FF:000001">
    <property type="entry name" value="30S ribosomal protein S3"/>
    <property type="match status" value="1"/>
</dbReference>
<dbReference type="InterPro" id="IPR057258">
    <property type="entry name" value="Ribosomal_uS3"/>
</dbReference>
<dbReference type="InterPro" id="IPR004044">
    <property type="entry name" value="KH_dom_type_2"/>
</dbReference>
<dbReference type="Proteomes" id="UP000176421">
    <property type="component" value="Unassembled WGS sequence"/>
</dbReference>
<evidence type="ECO:0000256" key="4">
    <source>
        <dbReference type="ARBA" id="ARBA00022980"/>
    </source>
</evidence>
<dbReference type="AlphaFoldDB" id="A0A1G2HYW3"/>
<reference evidence="10 11" key="1">
    <citation type="journal article" date="2016" name="Nat. Commun.">
        <title>Thousands of microbial genomes shed light on interconnected biogeochemical processes in an aquifer system.</title>
        <authorList>
            <person name="Anantharaman K."/>
            <person name="Brown C.T."/>
            <person name="Hug L.A."/>
            <person name="Sharon I."/>
            <person name="Castelle C.J."/>
            <person name="Probst A.J."/>
            <person name="Thomas B.C."/>
            <person name="Singh A."/>
            <person name="Wilkins M.J."/>
            <person name="Karaoz U."/>
            <person name="Brodie E.L."/>
            <person name="Williams K.H."/>
            <person name="Hubbard S.S."/>
            <person name="Banfield J.F."/>
        </authorList>
    </citation>
    <scope>NUCLEOTIDE SEQUENCE [LARGE SCALE GENOMIC DNA]</scope>
</reference>
<comment type="caution">
    <text evidence="10">The sequence shown here is derived from an EMBL/GenBank/DDBJ whole genome shotgun (WGS) entry which is preliminary data.</text>
</comment>
<evidence type="ECO:0000256" key="2">
    <source>
        <dbReference type="ARBA" id="ARBA00022730"/>
    </source>
</evidence>
<dbReference type="InterPro" id="IPR036419">
    <property type="entry name" value="Ribosomal_S3_C_sf"/>
</dbReference>
<evidence type="ECO:0000259" key="9">
    <source>
        <dbReference type="PROSITE" id="PS50823"/>
    </source>
</evidence>
<comment type="function">
    <text evidence="6 8">Binds the lower part of the 30S subunit head. Binds mRNA in the 70S ribosome, positioning it for translation.</text>
</comment>
<dbReference type="Gene3D" id="3.30.300.20">
    <property type="match status" value="1"/>
</dbReference>
<feature type="domain" description="KH type-2" evidence="9">
    <location>
        <begin position="38"/>
        <end position="120"/>
    </location>
</feature>
<dbReference type="Pfam" id="PF07650">
    <property type="entry name" value="KH_2"/>
    <property type="match status" value="1"/>
</dbReference>
<comment type="similarity">
    <text evidence="1 8">Belongs to the universal ribosomal protein uS3 family.</text>
</comment>
<comment type="subunit">
    <text evidence="8">Part of the 30S ribosomal subunit. Forms a tight complex with proteins S10 and S14.</text>
</comment>
<dbReference type="PROSITE" id="PS50823">
    <property type="entry name" value="KH_TYPE_2"/>
    <property type="match status" value="1"/>
</dbReference>
<dbReference type="InterPro" id="IPR005704">
    <property type="entry name" value="Ribosomal_uS3_bac-typ"/>
</dbReference>
<organism evidence="10 11">
    <name type="scientific">Candidatus Staskawiczbacteria bacterium RIFCSPHIGHO2_02_FULL_34_9</name>
    <dbReference type="NCBI Taxonomy" id="1802206"/>
    <lineage>
        <taxon>Bacteria</taxon>
        <taxon>Candidatus Staskawicziibacteriota</taxon>
    </lineage>
</organism>
<protein>
    <recommendedName>
        <fullName evidence="7 8">Small ribosomal subunit protein uS3</fullName>
    </recommendedName>
</protein>
<dbReference type="EMBL" id="MHOS01000033">
    <property type="protein sequence ID" value="OGZ67675.1"/>
    <property type="molecule type" value="Genomic_DNA"/>
</dbReference>
<dbReference type="Pfam" id="PF00189">
    <property type="entry name" value="Ribosomal_S3_C"/>
    <property type="match status" value="1"/>
</dbReference>
<dbReference type="GO" id="GO:0003735">
    <property type="term" value="F:structural constituent of ribosome"/>
    <property type="evidence" value="ECO:0007669"/>
    <property type="project" value="InterPro"/>
</dbReference>
<dbReference type="GO" id="GO:0006412">
    <property type="term" value="P:translation"/>
    <property type="evidence" value="ECO:0007669"/>
    <property type="project" value="UniProtKB-UniRule"/>
</dbReference>
<dbReference type="InterPro" id="IPR001351">
    <property type="entry name" value="Ribosomal_uS3_C"/>
</dbReference>
<dbReference type="Gene3D" id="3.30.1140.32">
    <property type="entry name" value="Ribosomal protein S3, C-terminal domain"/>
    <property type="match status" value="1"/>
</dbReference>
<keyword evidence="5 8" id="KW-0687">Ribonucleoprotein</keyword>
<evidence type="ECO:0000256" key="5">
    <source>
        <dbReference type="ARBA" id="ARBA00023274"/>
    </source>
</evidence>
<keyword evidence="2 8" id="KW-0699">rRNA-binding</keyword>
<dbReference type="GO" id="GO:0022627">
    <property type="term" value="C:cytosolic small ribosomal subunit"/>
    <property type="evidence" value="ECO:0007669"/>
    <property type="project" value="TreeGrafter"/>
</dbReference>
<dbReference type="NCBIfam" id="TIGR01009">
    <property type="entry name" value="rpsC_bact"/>
    <property type="match status" value="1"/>
</dbReference>
<dbReference type="GO" id="GO:0019843">
    <property type="term" value="F:rRNA binding"/>
    <property type="evidence" value="ECO:0007669"/>
    <property type="project" value="UniProtKB-UniRule"/>
</dbReference>
<evidence type="ECO:0000313" key="11">
    <source>
        <dbReference type="Proteomes" id="UP000176421"/>
    </source>
</evidence>
<evidence type="ECO:0000256" key="8">
    <source>
        <dbReference type="HAMAP-Rule" id="MF_01309"/>
    </source>
</evidence>
<accession>A0A1G2HYW3</accession>